<dbReference type="CDD" id="cd08946">
    <property type="entry name" value="SDR_e"/>
    <property type="match status" value="1"/>
</dbReference>
<dbReference type="SUPFAM" id="SSF51735">
    <property type="entry name" value="NAD(P)-binding Rossmann-fold domains"/>
    <property type="match status" value="1"/>
</dbReference>
<gene>
    <name evidence="2" type="ORF">SAMN04324258_3074</name>
</gene>
<dbReference type="Proteomes" id="UP000189777">
    <property type="component" value="Unassembled WGS sequence"/>
</dbReference>
<keyword evidence="3" id="KW-1185">Reference proteome</keyword>
<accession>A0A1T5L7L6</accession>
<evidence type="ECO:0000313" key="2">
    <source>
        <dbReference type="EMBL" id="SKC71924.1"/>
    </source>
</evidence>
<organism evidence="2 3">
    <name type="scientific">Krasilnikoviella flava</name>
    <dbReference type="NCBI Taxonomy" id="526729"/>
    <lineage>
        <taxon>Bacteria</taxon>
        <taxon>Bacillati</taxon>
        <taxon>Actinomycetota</taxon>
        <taxon>Actinomycetes</taxon>
        <taxon>Micrococcales</taxon>
        <taxon>Promicromonosporaceae</taxon>
        <taxon>Krasilnikoviella</taxon>
    </lineage>
</organism>
<dbReference type="InterPro" id="IPR001509">
    <property type="entry name" value="Epimerase_deHydtase"/>
</dbReference>
<dbReference type="Gene3D" id="3.40.50.720">
    <property type="entry name" value="NAD(P)-binding Rossmann-like Domain"/>
    <property type="match status" value="1"/>
</dbReference>
<dbReference type="STRING" id="526729.SAMN04324258_3074"/>
<dbReference type="Pfam" id="PF01370">
    <property type="entry name" value="Epimerase"/>
    <property type="match status" value="1"/>
</dbReference>
<dbReference type="AlphaFoldDB" id="A0A1T5L7L6"/>
<dbReference type="PANTHER" id="PTHR43245">
    <property type="entry name" value="BIFUNCTIONAL POLYMYXIN RESISTANCE PROTEIN ARNA"/>
    <property type="match status" value="1"/>
</dbReference>
<proteinExistence type="predicted"/>
<protein>
    <submittedName>
        <fullName evidence="2">Nucleoside-diphosphate-sugar epimerase</fullName>
    </submittedName>
</protein>
<dbReference type="InterPro" id="IPR050177">
    <property type="entry name" value="Lipid_A_modif_metabolic_enz"/>
</dbReference>
<evidence type="ECO:0000259" key="1">
    <source>
        <dbReference type="Pfam" id="PF01370"/>
    </source>
</evidence>
<dbReference type="PANTHER" id="PTHR43245:SF58">
    <property type="entry name" value="BLL5923 PROTEIN"/>
    <property type="match status" value="1"/>
</dbReference>
<reference evidence="2 3" key="1">
    <citation type="submission" date="2017-02" db="EMBL/GenBank/DDBJ databases">
        <authorList>
            <person name="Peterson S.W."/>
        </authorList>
    </citation>
    <scope>NUCLEOTIDE SEQUENCE [LARGE SCALE GENOMIC DNA]</scope>
    <source>
        <strain evidence="2 3">DSM 21481</strain>
    </source>
</reference>
<dbReference type="EMBL" id="FUZQ01000005">
    <property type="protein sequence ID" value="SKC71924.1"/>
    <property type="molecule type" value="Genomic_DNA"/>
</dbReference>
<dbReference type="InterPro" id="IPR036291">
    <property type="entry name" value="NAD(P)-bd_dom_sf"/>
</dbReference>
<name>A0A1T5L7L6_9MICO</name>
<sequence>MRQEPERSTTVVVTGHRGMIGQEVVRTLEAGGMEVRGLDLADGQDVRDSGTVREAVSGAHFVVHLAALDDAVDNPGAIDPRSTGGPAAVTETNVRGTAVLLREAERSRIDRFVLLSSIDVLGCFTGQGLPAYLPLDDDHPVDPRGAYAHSKLAAEELCAAFTATTGTPTLCLRPPGVVDADIAAHIRAVRNEHPESEYLPFWEYGAFIDVRDLATCIYRALVAPRVRGHHRFLVNGPDISSSRFTTRELLGMVVPDVPLLAEAVREGGSYAPLLDTGPVQHLLDWSPRHYWHRQPEH</sequence>
<feature type="domain" description="NAD-dependent epimerase/dehydratase" evidence="1">
    <location>
        <begin position="11"/>
        <end position="227"/>
    </location>
</feature>
<evidence type="ECO:0000313" key="3">
    <source>
        <dbReference type="Proteomes" id="UP000189777"/>
    </source>
</evidence>